<evidence type="ECO:0000256" key="1">
    <source>
        <dbReference type="SAM" id="MobiDB-lite"/>
    </source>
</evidence>
<evidence type="ECO:0000313" key="3">
    <source>
        <dbReference type="Proteomes" id="UP000052982"/>
    </source>
</evidence>
<dbReference type="EMBL" id="LMWW01000040">
    <property type="protein sequence ID" value="KUN80762.1"/>
    <property type="molecule type" value="Genomic_DNA"/>
</dbReference>
<gene>
    <name evidence="2" type="ORF">AQJ64_24555</name>
</gene>
<protein>
    <submittedName>
        <fullName evidence="2">Uncharacterized protein</fullName>
    </submittedName>
</protein>
<comment type="caution">
    <text evidence="2">The sequence shown here is derived from an EMBL/GenBank/DDBJ whole genome shotgun (WGS) entry which is preliminary data.</text>
</comment>
<organism evidence="2 3">
    <name type="scientific">Streptomyces griseoruber</name>
    <dbReference type="NCBI Taxonomy" id="1943"/>
    <lineage>
        <taxon>Bacteria</taxon>
        <taxon>Bacillati</taxon>
        <taxon>Actinomycetota</taxon>
        <taxon>Actinomycetes</taxon>
        <taxon>Kitasatosporales</taxon>
        <taxon>Streptomycetaceae</taxon>
        <taxon>Streptomyces</taxon>
    </lineage>
</organism>
<dbReference type="STRING" id="1943.AQJ64_24555"/>
<proteinExistence type="predicted"/>
<dbReference type="AlphaFoldDB" id="A0A101SVC8"/>
<evidence type="ECO:0000313" key="2">
    <source>
        <dbReference type="EMBL" id="KUN80762.1"/>
    </source>
</evidence>
<name>A0A101SVC8_9ACTN</name>
<keyword evidence="3" id="KW-1185">Reference proteome</keyword>
<accession>A0A101SVC8</accession>
<sequence>MANVFPAEFAALEPFADWAIHGERARYAKRIASTMEELQAFYDVAFPLLEKGTAYLEKVRLDGIGDEDTHLLWAFCSLITVAFPVESWGQPRVPDSGPSSIDAVVEPAV</sequence>
<feature type="region of interest" description="Disordered" evidence="1">
    <location>
        <begin position="90"/>
        <end position="109"/>
    </location>
</feature>
<dbReference type="Proteomes" id="UP000052982">
    <property type="component" value="Unassembled WGS sequence"/>
</dbReference>
<dbReference type="OrthoDB" id="3481269at2"/>
<reference evidence="2 3" key="1">
    <citation type="submission" date="2015-10" db="EMBL/GenBank/DDBJ databases">
        <title>Draft genome sequence of Streptomyces griseoruber DSM 40281, type strain for the species Streptomyces griseoruber.</title>
        <authorList>
            <person name="Ruckert C."/>
            <person name="Winkler A."/>
            <person name="Kalinowski J."/>
            <person name="Kampfer P."/>
            <person name="Glaeser S."/>
        </authorList>
    </citation>
    <scope>NUCLEOTIDE SEQUENCE [LARGE SCALE GENOMIC DNA]</scope>
    <source>
        <strain evidence="2 3">DSM 40281</strain>
    </source>
</reference>
<dbReference type="RefSeq" id="WP_055638070.1">
    <property type="nucleotide sequence ID" value="NZ_JBIRRP010000015.1"/>
</dbReference>